<proteinExistence type="predicted"/>
<comment type="caution">
    <text evidence="1">The sequence shown here is derived from an EMBL/GenBank/DDBJ whole genome shotgun (WGS) entry which is preliminary data.</text>
</comment>
<sequence>MNEIQKPHPLFFLDSDAEIVSIVPNNFVICKSGYYRLDNNFA</sequence>
<organism evidence="1">
    <name type="scientific">marine sediment metagenome</name>
    <dbReference type="NCBI Taxonomy" id="412755"/>
    <lineage>
        <taxon>unclassified sequences</taxon>
        <taxon>metagenomes</taxon>
        <taxon>ecological metagenomes</taxon>
    </lineage>
</organism>
<dbReference type="EMBL" id="BARS01035240">
    <property type="protein sequence ID" value="GAG16381.1"/>
    <property type="molecule type" value="Genomic_DNA"/>
</dbReference>
<name>X0WUI5_9ZZZZ</name>
<evidence type="ECO:0000313" key="1">
    <source>
        <dbReference type="EMBL" id="GAG16381.1"/>
    </source>
</evidence>
<accession>X0WUI5</accession>
<gene>
    <name evidence="1" type="ORF">S01H1_54323</name>
</gene>
<feature type="non-terminal residue" evidence="1">
    <location>
        <position position="42"/>
    </location>
</feature>
<protein>
    <submittedName>
        <fullName evidence="1">Uncharacterized protein</fullName>
    </submittedName>
</protein>
<dbReference type="AlphaFoldDB" id="X0WUI5"/>
<reference evidence="1" key="1">
    <citation type="journal article" date="2014" name="Front. Microbiol.">
        <title>High frequency of phylogenetically diverse reductive dehalogenase-homologous genes in deep subseafloor sedimentary metagenomes.</title>
        <authorList>
            <person name="Kawai M."/>
            <person name="Futagami T."/>
            <person name="Toyoda A."/>
            <person name="Takaki Y."/>
            <person name="Nishi S."/>
            <person name="Hori S."/>
            <person name="Arai W."/>
            <person name="Tsubouchi T."/>
            <person name="Morono Y."/>
            <person name="Uchiyama I."/>
            <person name="Ito T."/>
            <person name="Fujiyama A."/>
            <person name="Inagaki F."/>
            <person name="Takami H."/>
        </authorList>
    </citation>
    <scope>NUCLEOTIDE SEQUENCE</scope>
    <source>
        <strain evidence="1">Expedition CK06-06</strain>
    </source>
</reference>